<dbReference type="RefSeq" id="WP_132402550.1">
    <property type="nucleotide sequence ID" value="NZ_SMKA01000011.1"/>
</dbReference>
<dbReference type="InterPro" id="IPR029058">
    <property type="entry name" value="AB_hydrolase_fold"/>
</dbReference>
<evidence type="ECO:0000313" key="5">
    <source>
        <dbReference type="Proteomes" id="UP000295075"/>
    </source>
</evidence>
<name>A0A4R4QE67_9ACTN</name>
<comment type="similarity">
    <text evidence="1">Belongs to the peptidase S33 family.</text>
</comment>
<keyword evidence="5" id="KW-1185">Reference proteome</keyword>
<dbReference type="Pfam" id="PF00561">
    <property type="entry name" value="Abhydrolase_1"/>
    <property type="match status" value="1"/>
</dbReference>
<reference evidence="4 5" key="1">
    <citation type="submission" date="2019-03" db="EMBL/GenBank/DDBJ databases">
        <title>Draft genome sequences of novel Actinobacteria.</title>
        <authorList>
            <person name="Sahin N."/>
            <person name="Ay H."/>
            <person name="Saygin H."/>
        </authorList>
    </citation>
    <scope>NUCLEOTIDE SEQUENCE [LARGE SCALE GENOMIC DNA]</scope>
    <source>
        <strain evidence="4 5">JCM 30547</strain>
    </source>
</reference>
<dbReference type="GO" id="GO:0016020">
    <property type="term" value="C:membrane"/>
    <property type="evidence" value="ECO:0007669"/>
    <property type="project" value="TreeGrafter"/>
</dbReference>
<dbReference type="AlphaFoldDB" id="A0A4R4QE67"/>
<protein>
    <submittedName>
        <fullName evidence="4">Alpha/beta hydrolase</fullName>
    </submittedName>
</protein>
<dbReference type="OrthoDB" id="9796770at2"/>
<evidence type="ECO:0000259" key="3">
    <source>
        <dbReference type="Pfam" id="PF00561"/>
    </source>
</evidence>
<accession>A0A4R4QE67</accession>
<gene>
    <name evidence="4" type="ORF">E1261_04960</name>
</gene>
<organism evidence="4 5">
    <name type="scientific">Kribbella albertanoniae</name>
    <dbReference type="NCBI Taxonomy" id="1266829"/>
    <lineage>
        <taxon>Bacteria</taxon>
        <taxon>Bacillati</taxon>
        <taxon>Actinomycetota</taxon>
        <taxon>Actinomycetes</taxon>
        <taxon>Propionibacteriales</taxon>
        <taxon>Kribbellaceae</taxon>
        <taxon>Kribbella</taxon>
    </lineage>
</organism>
<dbReference type="PRINTS" id="PR00793">
    <property type="entry name" value="PROAMNOPTASE"/>
</dbReference>
<feature type="domain" description="AB hydrolase-1" evidence="3">
    <location>
        <begin position="21"/>
        <end position="289"/>
    </location>
</feature>
<dbReference type="InterPro" id="IPR050266">
    <property type="entry name" value="AB_hydrolase_sf"/>
</dbReference>
<keyword evidence="2 4" id="KW-0378">Hydrolase</keyword>
<proteinExistence type="inferred from homology"/>
<dbReference type="GO" id="GO:0006508">
    <property type="term" value="P:proteolysis"/>
    <property type="evidence" value="ECO:0007669"/>
    <property type="project" value="InterPro"/>
</dbReference>
<dbReference type="PANTHER" id="PTHR43798:SF33">
    <property type="entry name" value="HYDROLASE, PUTATIVE (AFU_ORTHOLOGUE AFUA_2G14860)-RELATED"/>
    <property type="match status" value="1"/>
</dbReference>
<evidence type="ECO:0000313" key="4">
    <source>
        <dbReference type="EMBL" id="TDC33797.1"/>
    </source>
</evidence>
<dbReference type="PANTHER" id="PTHR43798">
    <property type="entry name" value="MONOACYLGLYCEROL LIPASE"/>
    <property type="match status" value="1"/>
</dbReference>
<evidence type="ECO:0000256" key="2">
    <source>
        <dbReference type="ARBA" id="ARBA00022801"/>
    </source>
</evidence>
<dbReference type="InterPro" id="IPR000073">
    <property type="entry name" value="AB_hydrolase_1"/>
</dbReference>
<dbReference type="Proteomes" id="UP000295075">
    <property type="component" value="Unassembled WGS sequence"/>
</dbReference>
<dbReference type="InterPro" id="IPR002410">
    <property type="entry name" value="Peptidase_S33"/>
</dbReference>
<evidence type="ECO:0000256" key="1">
    <source>
        <dbReference type="ARBA" id="ARBA00010088"/>
    </source>
</evidence>
<comment type="caution">
    <text evidence="4">The sequence shown here is derived from an EMBL/GenBank/DDBJ whole genome shotgun (WGS) entry which is preliminary data.</text>
</comment>
<dbReference type="SUPFAM" id="SSF53474">
    <property type="entry name" value="alpha/beta-Hydrolases"/>
    <property type="match status" value="1"/>
</dbReference>
<dbReference type="EMBL" id="SMKA01000011">
    <property type="protein sequence ID" value="TDC33797.1"/>
    <property type="molecule type" value="Genomic_DNA"/>
</dbReference>
<dbReference type="GO" id="GO:0004177">
    <property type="term" value="F:aminopeptidase activity"/>
    <property type="evidence" value="ECO:0007669"/>
    <property type="project" value="UniProtKB-EC"/>
</dbReference>
<sequence>MKLTLGGLPQHVVVRGSTENPLLLILHGGPGFASMPLFTTYNAELEKDFHVVHWDQRGAGRTYTPDTPPASMTMAQYVADAVELINWLTSRYEQKKVHLLGHSWGGHIGASVAAKHPDRLHSFIGVAPLVAGIRNEQASCAFTLRKATEAGDTGALRILREIESRYSGSFRYLDLVVQRGLLAEYGGTTYRDLGALINGVPAELRDEYFGRALATAQEFCWEHLLPELMAADLSRTAHTIDVPVHLILGRHDQTTPSELAVEWFDLLSAPSKELHWFEESGHLIPHEEPVKFNELVRSIAR</sequence>
<dbReference type="Gene3D" id="3.40.50.1820">
    <property type="entry name" value="alpha/beta hydrolase"/>
    <property type="match status" value="1"/>
</dbReference>